<comment type="caution">
    <text evidence="2">The sequence shown here is derived from an EMBL/GenBank/DDBJ whole genome shotgun (WGS) entry which is preliminary data.</text>
</comment>
<sequence length="158" mass="17472">MIDARTDVAPRSRRILVARDPRLSTCDALVQGLEPLIEDVELVEAYSVEAARSWAKGGPFDLCLVCLDLPPAPRGGARLAKELMRRGQQVVLITRSLRWLPAEDLELRSLPWIVPEADPTSVLVFLKKEAAPVASPSRTRAKTLPPMTERERPAANET</sequence>
<reference evidence="2 3" key="1">
    <citation type="submission" date="2019-04" db="EMBL/GenBank/DDBJ databases">
        <authorList>
            <person name="Li Y."/>
            <person name="Wang J."/>
        </authorList>
    </citation>
    <scope>NUCLEOTIDE SEQUENCE [LARGE SCALE GENOMIC DNA]</scope>
    <source>
        <strain evidence="2 3">DSM 14668</strain>
    </source>
</reference>
<name>A0A4U1IV87_9BACT</name>
<dbReference type="RefSeq" id="WP_136934659.1">
    <property type="nucleotide sequence ID" value="NZ_SSMQ01000069.1"/>
</dbReference>
<dbReference type="Proteomes" id="UP000309215">
    <property type="component" value="Unassembled WGS sequence"/>
</dbReference>
<evidence type="ECO:0000313" key="3">
    <source>
        <dbReference type="Proteomes" id="UP000309215"/>
    </source>
</evidence>
<evidence type="ECO:0000313" key="2">
    <source>
        <dbReference type="EMBL" id="TKC98359.1"/>
    </source>
</evidence>
<protein>
    <recommendedName>
        <fullName evidence="4">Response regulator transcription factor</fullName>
    </recommendedName>
</protein>
<evidence type="ECO:0008006" key="4">
    <source>
        <dbReference type="Google" id="ProtNLM"/>
    </source>
</evidence>
<dbReference type="OrthoDB" id="5517187at2"/>
<feature type="compositionally biased region" description="Basic and acidic residues" evidence="1">
    <location>
        <begin position="148"/>
        <end position="158"/>
    </location>
</feature>
<keyword evidence="3" id="KW-1185">Reference proteome</keyword>
<dbReference type="EMBL" id="SSMQ01000069">
    <property type="protein sequence ID" value="TKC98359.1"/>
    <property type="molecule type" value="Genomic_DNA"/>
</dbReference>
<proteinExistence type="predicted"/>
<feature type="region of interest" description="Disordered" evidence="1">
    <location>
        <begin position="132"/>
        <end position="158"/>
    </location>
</feature>
<dbReference type="AlphaFoldDB" id="A0A4U1IV87"/>
<gene>
    <name evidence="2" type="ORF">E8A74_41425</name>
</gene>
<organism evidence="2 3">
    <name type="scientific">Polyangium fumosum</name>
    <dbReference type="NCBI Taxonomy" id="889272"/>
    <lineage>
        <taxon>Bacteria</taxon>
        <taxon>Pseudomonadati</taxon>
        <taxon>Myxococcota</taxon>
        <taxon>Polyangia</taxon>
        <taxon>Polyangiales</taxon>
        <taxon>Polyangiaceae</taxon>
        <taxon>Polyangium</taxon>
    </lineage>
</organism>
<evidence type="ECO:0000256" key="1">
    <source>
        <dbReference type="SAM" id="MobiDB-lite"/>
    </source>
</evidence>
<accession>A0A4U1IV87</accession>